<accession>A0A809ZEN7</accession>
<sequence>MKKYRKVLEAAKQRDIGETDTVTIITDFLADALGYDKYNEISSEHAIRGTYVDRLVTVDGKRRFLIEAKAIGVELKDSHVKQAIDYAANEGVPWVLLTNAAIWRLYNVKFGKPIDKTLVFEIDLLTCDCKSDDVACCFGSLSAEGYSKDTLVELLTEKQSGSKYTIAAVLRAPKMLEALRKEVRRLTSIRLERDYLSELLENEIIKRELIDSDEAQSAAAYVKKLHRASEKARDEVAGVPEPASSTHAVAVNAPSS</sequence>
<evidence type="ECO:0008006" key="5">
    <source>
        <dbReference type="Google" id="ProtNLM"/>
    </source>
</evidence>
<evidence type="ECO:0000313" key="4">
    <source>
        <dbReference type="EMBL" id="BCE93566.1"/>
    </source>
</evidence>
<evidence type="ECO:0000313" key="2">
    <source>
        <dbReference type="EMBL" id="BCE23798.1"/>
    </source>
</evidence>
<feature type="region of interest" description="Disordered" evidence="1">
    <location>
        <begin position="232"/>
        <end position="256"/>
    </location>
</feature>
<reference evidence="2" key="1">
    <citation type="submission" date="2020-05" db="EMBL/GenBank/DDBJ databases">
        <title>Complete genome sequence of Bradyrhizobium diazoefficiens XF1 isolated from soybean nodule.</title>
        <authorList>
            <person name="Noda R."/>
            <person name="Kakizaki K."/>
            <person name="Minamisawa K."/>
        </authorList>
    </citation>
    <scope>NUCLEOTIDE SEQUENCE</scope>
    <source>
        <strain evidence="2">XF1</strain>
    </source>
</reference>
<dbReference type="EMBL" id="AP023099">
    <property type="protein sequence ID" value="BCE93566.1"/>
    <property type="molecule type" value="Genomic_DNA"/>
</dbReference>
<reference evidence="3" key="3">
    <citation type="submission" date="2020-05" db="EMBL/GenBank/DDBJ databases">
        <title>Complete genome sequence of Bradyrhizobium diazoefficiens XF4 isolated from soybean nodule.</title>
        <authorList>
            <person name="Noda R."/>
            <person name="Kakizaki K."/>
            <person name="Minamisawa K."/>
        </authorList>
    </citation>
    <scope>NUCLEOTIDE SEQUENCE</scope>
    <source>
        <strain evidence="3">XF4</strain>
    </source>
</reference>
<feature type="compositionally biased region" description="Polar residues" evidence="1">
    <location>
        <begin position="243"/>
        <end position="256"/>
    </location>
</feature>
<dbReference type="EMBL" id="AP023091">
    <property type="protein sequence ID" value="BCE23798.1"/>
    <property type="molecule type" value="Genomic_DNA"/>
</dbReference>
<dbReference type="EMBL" id="AP023094">
    <property type="protein sequence ID" value="BCE50057.1"/>
    <property type="molecule type" value="Genomic_DNA"/>
</dbReference>
<reference evidence="4" key="2">
    <citation type="submission" date="2020-05" db="EMBL/GenBank/DDBJ databases">
        <title>Complete genome sequence of Bradyrhizobium diazoefficiens XF10 isolated from soybean nodule.</title>
        <authorList>
            <person name="Noda R."/>
            <person name="Kakizaki K."/>
            <person name="Minamisawa K."/>
        </authorList>
    </citation>
    <scope>NUCLEOTIDE SEQUENCE</scope>
    <source>
        <strain evidence="4">XF10</strain>
    </source>
</reference>
<gene>
    <name evidence="4" type="ORF">XF10B_63640</name>
    <name evidence="2" type="ORF">XF1B_64790</name>
    <name evidence="3" type="ORF">XF4B_64060</name>
</gene>
<protein>
    <recommendedName>
        <fullName evidence="5">Type I restriction enzyme R protein N-terminal domain-containing protein</fullName>
    </recommendedName>
</protein>
<evidence type="ECO:0000256" key="1">
    <source>
        <dbReference type="SAM" id="MobiDB-lite"/>
    </source>
</evidence>
<name>A0A809ZEN7_9BRAD</name>
<proteinExistence type="predicted"/>
<dbReference type="AlphaFoldDB" id="A0A809ZEN7"/>
<organism evidence="3">
    <name type="scientific">Bradyrhizobium diazoefficiens</name>
    <dbReference type="NCBI Taxonomy" id="1355477"/>
    <lineage>
        <taxon>Bacteria</taxon>
        <taxon>Pseudomonadati</taxon>
        <taxon>Pseudomonadota</taxon>
        <taxon>Alphaproteobacteria</taxon>
        <taxon>Hyphomicrobiales</taxon>
        <taxon>Nitrobacteraceae</taxon>
        <taxon>Bradyrhizobium</taxon>
    </lineage>
</organism>
<evidence type="ECO:0000313" key="3">
    <source>
        <dbReference type="EMBL" id="BCE50057.1"/>
    </source>
</evidence>